<dbReference type="Gene3D" id="3.90.1580.10">
    <property type="entry name" value="paralog of FGE (formylglycine-generating enzyme)"/>
    <property type="match status" value="1"/>
</dbReference>
<dbReference type="PANTHER" id="PTHR23150:SF19">
    <property type="entry name" value="FORMYLGLYCINE-GENERATING ENZYME"/>
    <property type="match status" value="1"/>
</dbReference>
<evidence type="ECO:0000259" key="3">
    <source>
        <dbReference type="Pfam" id="PF03781"/>
    </source>
</evidence>
<dbReference type="InterPro" id="IPR051043">
    <property type="entry name" value="Sulfatase_Mod_Factor_Kinase"/>
</dbReference>
<feature type="signal peptide" evidence="2">
    <location>
        <begin position="1"/>
        <end position="34"/>
    </location>
</feature>
<keyword evidence="2" id="KW-0732">Signal</keyword>
<dbReference type="InterPro" id="IPR005532">
    <property type="entry name" value="SUMF_dom"/>
</dbReference>
<dbReference type="GO" id="GO:0120147">
    <property type="term" value="F:formylglycine-generating oxidase activity"/>
    <property type="evidence" value="ECO:0007669"/>
    <property type="project" value="TreeGrafter"/>
</dbReference>
<accession>A0A1C3EDJ3</accession>
<dbReference type="AlphaFoldDB" id="A0A1C3EDJ3"/>
<evidence type="ECO:0000313" key="4">
    <source>
        <dbReference type="EMBL" id="ODA31274.1"/>
    </source>
</evidence>
<feature type="domain" description="Sulfatase-modifying factor enzyme-like" evidence="3">
    <location>
        <begin position="57"/>
        <end position="303"/>
    </location>
</feature>
<dbReference type="Proteomes" id="UP000094828">
    <property type="component" value="Unassembled WGS sequence"/>
</dbReference>
<keyword evidence="5" id="KW-1185">Reference proteome</keyword>
<feature type="chain" id="PRO_5008672998" evidence="2">
    <location>
        <begin position="35"/>
        <end position="359"/>
    </location>
</feature>
<dbReference type="OrthoDB" id="9812426at2"/>
<evidence type="ECO:0000256" key="2">
    <source>
        <dbReference type="SAM" id="SignalP"/>
    </source>
</evidence>
<feature type="compositionally biased region" description="Basic and acidic residues" evidence="1">
    <location>
        <begin position="349"/>
        <end position="359"/>
    </location>
</feature>
<dbReference type="Pfam" id="PF03781">
    <property type="entry name" value="FGE-sulfatase"/>
    <property type="match status" value="1"/>
</dbReference>
<proteinExistence type="predicted"/>
<comment type="caution">
    <text evidence="4">The sequence shown here is derived from an EMBL/GenBank/DDBJ whole genome shotgun (WGS) entry which is preliminary data.</text>
</comment>
<gene>
    <name evidence="4" type="ORF">A6X21_22660</name>
</gene>
<dbReference type="InterPro" id="IPR016187">
    <property type="entry name" value="CTDL_fold"/>
</dbReference>
<dbReference type="RefSeq" id="WP_068847894.1">
    <property type="nucleotide sequence ID" value="NZ_LYDR01000090.1"/>
</dbReference>
<evidence type="ECO:0000313" key="5">
    <source>
        <dbReference type="Proteomes" id="UP000094828"/>
    </source>
</evidence>
<dbReference type="EMBL" id="LYDR01000090">
    <property type="protein sequence ID" value="ODA31274.1"/>
    <property type="molecule type" value="Genomic_DNA"/>
</dbReference>
<name>A0A1C3EDJ3_9PLAN</name>
<protein>
    <submittedName>
        <fullName evidence="4">Sulfatase-modifying factor protein</fullName>
    </submittedName>
</protein>
<organism evidence="4 5">
    <name type="scientific">Planctopirus hydrillae</name>
    <dbReference type="NCBI Taxonomy" id="1841610"/>
    <lineage>
        <taxon>Bacteria</taxon>
        <taxon>Pseudomonadati</taxon>
        <taxon>Planctomycetota</taxon>
        <taxon>Planctomycetia</taxon>
        <taxon>Planctomycetales</taxon>
        <taxon>Planctomycetaceae</taxon>
        <taxon>Planctopirus</taxon>
    </lineage>
</organism>
<evidence type="ECO:0000256" key="1">
    <source>
        <dbReference type="SAM" id="MobiDB-lite"/>
    </source>
</evidence>
<sequence>MRLRTFMIDLVRLRSVLQLAVAMAVGASAATAVAADPLPPSMKPYTETIGNTDITFKMIPIPGGEFVMGSPDSEEGRKPDEGPQHTVKIEPFWMGATEVTWDEYDIWSYNLDIQRRQFTGEAPTARDKVADLIARPTKPYTDMTFGMGQKGYPAICMTQHAAKKYCEWLSAKTGHYYRLPTEAEWEYACRAGTTTPYSFGDDASKLGDYAWYFENSSEKYQQVGQKKPNPWGLFDMHGNVSEWCIDKYDPEFYATFKKGEIPVNPVNIPTTEYPRVARGGSWDDDPEALRSASRIPSSDEWKIQDPNLPKSVWYMTDALQVGFRVVRPLTPPTAEERKARTYDAILPSDARENPNRKVD</sequence>
<dbReference type="PANTHER" id="PTHR23150">
    <property type="entry name" value="SULFATASE MODIFYING FACTOR 1, 2"/>
    <property type="match status" value="1"/>
</dbReference>
<dbReference type="InterPro" id="IPR042095">
    <property type="entry name" value="SUMF_sf"/>
</dbReference>
<dbReference type="STRING" id="1841610.A6X21_22660"/>
<dbReference type="SUPFAM" id="SSF56436">
    <property type="entry name" value="C-type lectin-like"/>
    <property type="match status" value="1"/>
</dbReference>
<reference evidence="4 5" key="1">
    <citation type="submission" date="2016-05" db="EMBL/GenBank/DDBJ databases">
        <title>Genomic and physiological characterization of Planctopirus sp. isolated from fresh water lake.</title>
        <authorList>
            <person name="Subhash Y."/>
            <person name="Ramana C."/>
        </authorList>
    </citation>
    <scope>NUCLEOTIDE SEQUENCE [LARGE SCALE GENOMIC DNA]</scope>
    <source>
        <strain evidence="4 5">JC280</strain>
    </source>
</reference>
<feature type="region of interest" description="Disordered" evidence="1">
    <location>
        <begin position="332"/>
        <end position="359"/>
    </location>
</feature>